<dbReference type="PANTHER" id="PTHR42879">
    <property type="entry name" value="3-OXOACYL-(ACYL-CARRIER-PROTEIN) REDUCTASE"/>
    <property type="match status" value="1"/>
</dbReference>
<dbReference type="Gene3D" id="3.40.50.720">
    <property type="entry name" value="NAD(P)-binding Rossmann-like Domain"/>
    <property type="match status" value="1"/>
</dbReference>
<keyword evidence="4" id="KW-1185">Reference proteome</keyword>
<comment type="caution">
    <text evidence="3">The sequence shown here is derived from an EMBL/GenBank/DDBJ whole genome shotgun (WGS) entry which is preliminary data.</text>
</comment>
<sequence>MDFGIRGKTALILGGAKGLGWGVAKALAAEGVNLALLSRDHDALETAAERLREQYSVEAYPVIGDLNDWASMAAAIDEAESRLGGQIDILLNNGGGPPPAAISGIAPELWLQQFNAMVLSLIRTADRVVPGMRQRGWGRVLTVGSTSVVEPNPILAMSNTLRSTLVGWSKTLASEVARDGVTVNFLLPGQIATARTEFLDEQAAQRSGETRSQVRQRKEATIPVGRYGTPDEFGAVAAFLASQQAAYLTGSMIRVDGGILRSV</sequence>
<name>A0ABT7E0D6_9NEIS</name>
<dbReference type="SUPFAM" id="SSF51735">
    <property type="entry name" value="NAD(P)-binding Rossmann-fold domains"/>
    <property type="match status" value="1"/>
</dbReference>
<evidence type="ECO:0000313" key="4">
    <source>
        <dbReference type="Proteomes" id="UP001172778"/>
    </source>
</evidence>
<dbReference type="RefSeq" id="WP_284102086.1">
    <property type="nucleotide sequence ID" value="NZ_JARRAF010000024.1"/>
</dbReference>
<gene>
    <name evidence="3" type="ORF">PZA18_17100</name>
</gene>
<evidence type="ECO:0000313" key="3">
    <source>
        <dbReference type="EMBL" id="MDK2125773.1"/>
    </source>
</evidence>
<dbReference type="Proteomes" id="UP001172778">
    <property type="component" value="Unassembled WGS sequence"/>
</dbReference>
<proteinExistence type="inferred from homology"/>
<dbReference type="PRINTS" id="PR00081">
    <property type="entry name" value="GDHRDH"/>
</dbReference>
<dbReference type="PANTHER" id="PTHR42879:SF6">
    <property type="entry name" value="NADPH-DEPENDENT REDUCTASE BACG"/>
    <property type="match status" value="1"/>
</dbReference>
<feature type="compositionally biased region" description="Polar residues" evidence="2">
    <location>
        <begin position="204"/>
        <end position="213"/>
    </location>
</feature>
<dbReference type="InterPro" id="IPR002347">
    <property type="entry name" value="SDR_fam"/>
</dbReference>
<dbReference type="Pfam" id="PF13561">
    <property type="entry name" value="adh_short_C2"/>
    <property type="match status" value="1"/>
</dbReference>
<evidence type="ECO:0000256" key="1">
    <source>
        <dbReference type="ARBA" id="ARBA00006484"/>
    </source>
</evidence>
<dbReference type="InterPro" id="IPR036291">
    <property type="entry name" value="NAD(P)-bd_dom_sf"/>
</dbReference>
<organism evidence="3 4">
    <name type="scientific">Parachitinimonas caeni</name>
    <dbReference type="NCBI Taxonomy" id="3031301"/>
    <lineage>
        <taxon>Bacteria</taxon>
        <taxon>Pseudomonadati</taxon>
        <taxon>Pseudomonadota</taxon>
        <taxon>Betaproteobacteria</taxon>
        <taxon>Neisseriales</taxon>
        <taxon>Chitinibacteraceae</taxon>
        <taxon>Parachitinimonas</taxon>
    </lineage>
</organism>
<dbReference type="CDD" id="cd05344">
    <property type="entry name" value="BKR_like_SDR_like"/>
    <property type="match status" value="1"/>
</dbReference>
<accession>A0ABT7E0D6</accession>
<reference evidence="3" key="1">
    <citation type="submission" date="2023-03" db="EMBL/GenBank/DDBJ databases">
        <title>Chitinimonas shenzhenensis gen. nov., sp. nov., a novel member of family Burkholderiaceae isolated from activated sludge collected in Shen Zhen, China.</title>
        <authorList>
            <person name="Wang X."/>
        </authorList>
    </citation>
    <scope>NUCLEOTIDE SEQUENCE</scope>
    <source>
        <strain evidence="3">DQS-5</strain>
    </source>
</reference>
<dbReference type="InterPro" id="IPR050259">
    <property type="entry name" value="SDR"/>
</dbReference>
<evidence type="ECO:0000256" key="2">
    <source>
        <dbReference type="SAM" id="MobiDB-lite"/>
    </source>
</evidence>
<protein>
    <submittedName>
        <fullName evidence="3">SDR family oxidoreductase</fullName>
    </submittedName>
</protein>
<dbReference type="EMBL" id="JARRAF010000024">
    <property type="protein sequence ID" value="MDK2125773.1"/>
    <property type="molecule type" value="Genomic_DNA"/>
</dbReference>
<feature type="region of interest" description="Disordered" evidence="2">
    <location>
        <begin position="202"/>
        <end position="222"/>
    </location>
</feature>
<comment type="similarity">
    <text evidence="1">Belongs to the short-chain dehydrogenases/reductases (SDR) family.</text>
</comment>